<name>A0A165DEQ6_EXIGL</name>
<dbReference type="InParanoid" id="A0A165DEQ6"/>
<dbReference type="Proteomes" id="UP000077266">
    <property type="component" value="Unassembled WGS sequence"/>
</dbReference>
<dbReference type="EMBL" id="KV426227">
    <property type="protein sequence ID" value="KZV84378.1"/>
    <property type="molecule type" value="Genomic_DNA"/>
</dbReference>
<protein>
    <submittedName>
        <fullName evidence="1">Uncharacterized protein</fullName>
    </submittedName>
</protein>
<evidence type="ECO:0000313" key="2">
    <source>
        <dbReference type="Proteomes" id="UP000077266"/>
    </source>
</evidence>
<evidence type="ECO:0000313" key="1">
    <source>
        <dbReference type="EMBL" id="KZV84378.1"/>
    </source>
</evidence>
<accession>A0A165DEQ6</accession>
<dbReference type="AlphaFoldDB" id="A0A165DEQ6"/>
<gene>
    <name evidence="1" type="ORF">EXIGLDRAFT_290471</name>
</gene>
<organism evidence="1 2">
    <name type="scientific">Exidia glandulosa HHB12029</name>
    <dbReference type="NCBI Taxonomy" id="1314781"/>
    <lineage>
        <taxon>Eukaryota</taxon>
        <taxon>Fungi</taxon>
        <taxon>Dikarya</taxon>
        <taxon>Basidiomycota</taxon>
        <taxon>Agaricomycotina</taxon>
        <taxon>Agaricomycetes</taxon>
        <taxon>Auriculariales</taxon>
        <taxon>Exidiaceae</taxon>
        <taxon>Exidia</taxon>
    </lineage>
</organism>
<keyword evidence="2" id="KW-1185">Reference proteome</keyword>
<proteinExistence type="predicted"/>
<reference evidence="1 2" key="1">
    <citation type="journal article" date="2016" name="Mol. Biol. Evol.">
        <title>Comparative Genomics of Early-Diverging Mushroom-Forming Fungi Provides Insights into the Origins of Lignocellulose Decay Capabilities.</title>
        <authorList>
            <person name="Nagy L.G."/>
            <person name="Riley R."/>
            <person name="Tritt A."/>
            <person name="Adam C."/>
            <person name="Daum C."/>
            <person name="Floudas D."/>
            <person name="Sun H."/>
            <person name="Yadav J.S."/>
            <person name="Pangilinan J."/>
            <person name="Larsson K.H."/>
            <person name="Matsuura K."/>
            <person name="Barry K."/>
            <person name="Labutti K."/>
            <person name="Kuo R."/>
            <person name="Ohm R.A."/>
            <person name="Bhattacharya S.S."/>
            <person name="Shirouzu T."/>
            <person name="Yoshinaga Y."/>
            <person name="Martin F.M."/>
            <person name="Grigoriev I.V."/>
            <person name="Hibbett D.S."/>
        </authorList>
    </citation>
    <scope>NUCLEOTIDE SEQUENCE [LARGE SCALE GENOMIC DNA]</scope>
    <source>
        <strain evidence="1 2">HHB12029</strain>
    </source>
</reference>
<sequence length="214" mass="24401">MHLHSLSAARAVQWFTNNTAREWELTLRCPSSTIILMKMEDDEQHTLHVTLPYDRFLAEPFASLEIYFSQLMSLTLEEPDRVIRCTYGLTLPALRSFTICLDHGRERSRDWLAPTANVLSAPALQLLSVQYAEHHTVDRSRAMSIIRHVPSIVTTGEHRFQTLQLIGHGAAVLCNQALFAWSFCEEIKLEDIAPDSTQRATYVISPTRSRRVPV</sequence>